<dbReference type="OrthoDB" id="10004648at2"/>
<accession>A0A318HQQ9</accession>
<keyword evidence="1" id="KW-0175">Coiled coil</keyword>
<feature type="signal peptide" evidence="2">
    <location>
        <begin position="1"/>
        <end position="20"/>
    </location>
</feature>
<comment type="caution">
    <text evidence="3">The sequence shown here is derived from an EMBL/GenBank/DDBJ whole genome shotgun (WGS) entry which is preliminary data.</text>
</comment>
<dbReference type="STRING" id="1122991.GCA_000613445_00972"/>
<dbReference type="RefSeq" id="WP_025816828.1">
    <property type="nucleotide sequence ID" value="NZ_BAIZ01000033.1"/>
</dbReference>
<dbReference type="AlphaFoldDB" id="A0A318HQQ9"/>
<gene>
    <name evidence="3" type="ORF">EJ73_02261</name>
</gene>
<keyword evidence="4" id="KW-1185">Reference proteome</keyword>
<evidence type="ECO:0000313" key="4">
    <source>
        <dbReference type="Proteomes" id="UP000248314"/>
    </source>
</evidence>
<name>A0A318HQQ9_9BACT</name>
<evidence type="ECO:0000256" key="2">
    <source>
        <dbReference type="SAM" id="SignalP"/>
    </source>
</evidence>
<dbReference type="Gene3D" id="1.20.5.340">
    <property type="match status" value="1"/>
</dbReference>
<organism evidence="3 4">
    <name type="scientific">Hoylesella shahii DSM 15611 = JCM 12083</name>
    <dbReference type="NCBI Taxonomy" id="1122991"/>
    <lineage>
        <taxon>Bacteria</taxon>
        <taxon>Pseudomonadati</taxon>
        <taxon>Bacteroidota</taxon>
        <taxon>Bacteroidia</taxon>
        <taxon>Bacteroidales</taxon>
        <taxon>Prevotellaceae</taxon>
        <taxon>Hoylesella</taxon>
    </lineage>
</organism>
<dbReference type="Proteomes" id="UP000248314">
    <property type="component" value="Unassembled WGS sequence"/>
</dbReference>
<protein>
    <recommendedName>
        <fullName evidence="5">SlyB protein</fullName>
    </recommendedName>
</protein>
<keyword evidence="2" id="KW-0732">Signal</keyword>
<feature type="chain" id="PRO_5016308943" description="SlyB protein" evidence="2">
    <location>
        <begin position="21"/>
        <end position="139"/>
    </location>
</feature>
<sequence length="139" mass="15663">MKRFILASLLMLTLGVTVFAGDNRQINDLKNQQKALKLQTKLTNTQLEYEKELASLESLRKRAVEINIEANSSVVTGLSTKDAAATAKAANDRVKMLKEVAKINKKLAKGEKKIEGLQKKIEKLQIQIDKLKQRVEFVR</sequence>
<evidence type="ECO:0000256" key="1">
    <source>
        <dbReference type="SAM" id="Coils"/>
    </source>
</evidence>
<dbReference type="EMBL" id="QJJX01000032">
    <property type="protein sequence ID" value="PXX20129.1"/>
    <property type="molecule type" value="Genomic_DNA"/>
</dbReference>
<proteinExistence type="predicted"/>
<feature type="coiled-coil region" evidence="1">
    <location>
        <begin position="100"/>
        <end position="134"/>
    </location>
</feature>
<evidence type="ECO:0000313" key="3">
    <source>
        <dbReference type="EMBL" id="PXX20129.1"/>
    </source>
</evidence>
<evidence type="ECO:0008006" key="5">
    <source>
        <dbReference type="Google" id="ProtNLM"/>
    </source>
</evidence>
<reference evidence="3 4" key="1">
    <citation type="submission" date="2018-05" db="EMBL/GenBank/DDBJ databases">
        <title>Genomic Encyclopedia of Type Strains, Phase I: the one thousand microbial genomes (KMG-I) project.</title>
        <authorList>
            <person name="Kyrpides N."/>
        </authorList>
    </citation>
    <scope>NUCLEOTIDE SEQUENCE [LARGE SCALE GENOMIC DNA]</scope>
    <source>
        <strain evidence="3 4">DSM 15611</strain>
    </source>
</reference>